<proteinExistence type="predicted"/>
<name>A0ABM5Z8F2_9BURK</name>
<evidence type="ECO:0000313" key="2">
    <source>
        <dbReference type="Proteomes" id="UP000074914"/>
    </source>
</evidence>
<reference evidence="1 2" key="1">
    <citation type="submission" date="2015-11" db="EMBL/GenBank/DDBJ databases">
        <title>Exploring the genomic traits of fungus-feeding bacterial genus Collimonas.</title>
        <authorList>
            <person name="Song C."/>
            <person name="Schmidt R."/>
            <person name="de Jager V."/>
            <person name="Krzyzanowska D."/>
            <person name="Jongedijk E."/>
            <person name="Cankar K."/>
            <person name="Beekwilder J."/>
            <person name="van Veen A."/>
            <person name="de Boer W."/>
            <person name="van Veen J.A."/>
            <person name="Garbeva P."/>
        </authorList>
    </citation>
    <scope>NUCLEOTIDE SEQUENCE [LARGE SCALE GENOMIC DNA]</scope>
    <source>
        <strain evidence="1 2">Ter291</strain>
    </source>
</reference>
<organism evidence="1 2">
    <name type="scientific">Collimonas pratensis</name>
    <dbReference type="NCBI Taxonomy" id="279113"/>
    <lineage>
        <taxon>Bacteria</taxon>
        <taxon>Pseudomonadati</taxon>
        <taxon>Pseudomonadota</taxon>
        <taxon>Betaproteobacteria</taxon>
        <taxon>Burkholderiales</taxon>
        <taxon>Oxalobacteraceae</taxon>
        <taxon>Collimonas</taxon>
    </lineage>
</organism>
<dbReference type="EMBL" id="CP013236">
    <property type="protein sequence ID" value="AMP15325.1"/>
    <property type="molecule type" value="Genomic_DNA"/>
</dbReference>
<accession>A0ABM5Z8F2</accession>
<dbReference type="Proteomes" id="UP000074914">
    <property type="component" value="Chromosome"/>
</dbReference>
<gene>
    <name evidence="1" type="ORF">CPter291_3088</name>
</gene>
<keyword evidence="2" id="KW-1185">Reference proteome</keyword>
<sequence>MRIIRNWSRFQGAGNWPKKAALQQLLCTMFFSLFSLLGKTD</sequence>
<evidence type="ECO:0000313" key="1">
    <source>
        <dbReference type="EMBL" id="AMP15325.1"/>
    </source>
</evidence>
<protein>
    <submittedName>
        <fullName evidence="1">Uncharacterized protein</fullName>
    </submittedName>
</protein>